<dbReference type="RefSeq" id="XP_019632293.1">
    <property type="nucleotide sequence ID" value="XM_019776734.1"/>
</dbReference>
<evidence type="ECO:0000256" key="16">
    <source>
        <dbReference type="ARBA" id="ARBA00034104"/>
    </source>
</evidence>
<dbReference type="InterPro" id="IPR006201">
    <property type="entry name" value="Neur_channel"/>
</dbReference>
<comment type="subcellular location">
    <subcellularLocation>
        <location evidence="16">Postsynaptic cell membrane</location>
        <topology evidence="16">Multi-pass membrane protein</topology>
    </subcellularLocation>
</comment>
<keyword evidence="2 19" id="KW-0813">Transport</keyword>
<dbReference type="Proteomes" id="UP000515135">
    <property type="component" value="Unplaced"/>
</dbReference>
<evidence type="ECO:0000259" key="22">
    <source>
        <dbReference type="Pfam" id="PF02932"/>
    </source>
</evidence>
<dbReference type="InterPro" id="IPR006029">
    <property type="entry name" value="Neurotrans-gated_channel_TM"/>
</dbReference>
<feature type="chain" id="PRO_5028501091" evidence="19">
    <location>
        <begin position="22"/>
        <end position="471"/>
    </location>
</feature>
<comment type="similarity">
    <text evidence="19">Belongs to the ligand-gated ion channel (TC 1.A.9) family.</text>
</comment>
<keyword evidence="3" id="KW-1003">Cell membrane</keyword>
<evidence type="ECO:0000256" key="14">
    <source>
        <dbReference type="ARBA" id="ARBA00023286"/>
    </source>
</evidence>
<evidence type="ECO:0000256" key="2">
    <source>
        <dbReference type="ARBA" id="ARBA00022448"/>
    </source>
</evidence>
<keyword evidence="14" id="KW-1071">Ligand-gated ion channel</keyword>
<keyword evidence="5 19" id="KW-0732">Signal</keyword>
<dbReference type="CDD" id="cd19064">
    <property type="entry name" value="LGIC_TM_nAChR"/>
    <property type="match status" value="1"/>
</dbReference>
<dbReference type="GeneID" id="109475915"/>
<evidence type="ECO:0000256" key="6">
    <source>
        <dbReference type="ARBA" id="ARBA00022989"/>
    </source>
</evidence>
<dbReference type="InterPro" id="IPR006202">
    <property type="entry name" value="Neur_chan_lig-bd"/>
</dbReference>
<evidence type="ECO:0000256" key="3">
    <source>
        <dbReference type="ARBA" id="ARBA00022475"/>
    </source>
</evidence>
<evidence type="ECO:0000256" key="9">
    <source>
        <dbReference type="ARBA" id="ARBA00023136"/>
    </source>
</evidence>
<evidence type="ECO:0000313" key="23">
    <source>
        <dbReference type="Proteomes" id="UP000515135"/>
    </source>
</evidence>
<keyword evidence="7" id="KW-0770">Synapse</keyword>
<evidence type="ECO:0000256" key="1">
    <source>
        <dbReference type="ARBA" id="ARBA00003328"/>
    </source>
</evidence>
<dbReference type="PRINTS" id="PR00252">
    <property type="entry name" value="NRIONCHANNEL"/>
</dbReference>
<feature type="region of interest" description="Disordered" evidence="20">
    <location>
        <begin position="343"/>
        <end position="368"/>
    </location>
</feature>
<keyword evidence="6 19" id="KW-1133">Transmembrane helix</keyword>
<feature type="transmembrane region" description="Helical" evidence="19">
    <location>
        <begin position="442"/>
        <end position="460"/>
    </location>
</feature>
<feature type="transmembrane region" description="Helical" evidence="19">
    <location>
        <begin position="291"/>
        <end position="310"/>
    </location>
</feature>
<sequence length="471" mass="53496">MDGRTLLGICTICWAASGALGAASEERLVRQLFNESRYSPDVRPVFAPTDVLPVNFKLLVIQVIAVNEKEEYMRTNVWVELSWVDYRLAWNKEDFDHIPSIRVPAESVWRPDIVLLNNKDGQYDVALYTKAIISNDGSVYWLPPSIFTSECSINVRHFPFDKQNCTLQFSSWTYNKREVDLVSLGFVYDDFKESGEWRIVDIPSRKVETEDSVFVIYDFMLARKPLFYIVNMIVPIILLTLLSILVFYLPVDCGEKVGLCINVLLALVVFLLLIADIIPATSVDIPLIGRYLMFTMIFVTVETVTSIYVANIHFRGASTHVMSPWIRYIFLKLLPRLLKVPPPGVEQEEEDGTKESANGPHPHAANGLHPWGAEAIELRRRRDAAADGRPPVPPRTDRPQLSADLKEAVGHVTTVSDHFKDGDSDAEVSDEWQFVARMVDWICLRLFAFALLAASIILFIEPWYEPSFRPG</sequence>
<dbReference type="FunFam" id="1.20.58.390:FF:000001">
    <property type="entry name" value="Neuronal nicotinic acetylcholine receptor subunit 3"/>
    <property type="match status" value="1"/>
</dbReference>
<dbReference type="InterPro" id="IPR002394">
    <property type="entry name" value="Nicotinic_acetylcholine_rcpt"/>
</dbReference>
<feature type="domain" description="Neurotransmitter-gated ion-channel ligand-binding" evidence="21">
    <location>
        <begin position="25"/>
        <end position="225"/>
    </location>
</feature>
<dbReference type="InterPro" id="IPR036719">
    <property type="entry name" value="Neuro-gated_channel_TM_sf"/>
</dbReference>
<dbReference type="KEGG" id="bbel:109475915"/>
<dbReference type="GO" id="GO:0045211">
    <property type="term" value="C:postsynaptic membrane"/>
    <property type="evidence" value="ECO:0007669"/>
    <property type="project" value="UniProtKB-SubCell"/>
</dbReference>
<keyword evidence="10" id="KW-1015">Disulfide bond</keyword>
<evidence type="ECO:0000313" key="24">
    <source>
        <dbReference type="RefSeq" id="XP_019632293.1"/>
    </source>
</evidence>
<dbReference type="InterPro" id="IPR018000">
    <property type="entry name" value="Neurotransmitter_ion_chnl_CS"/>
</dbReference>
<dbReference type="Gene3D" id="2.70.170.10">
    <property type="entry name" value="Neurotransmitter-gated ion-channel ligand-binding domain"/>
    <property type="match status" value="1"/>
</dbReference>
<keyword evidence="8 19" id="KW-0406">Ion transport</keyword>
<feature type="transmembrane region" description="Helical" evidence="19">
    <location>
        <begin position="226"/>
        <end position="247"/>
    </location>
</feature>
<evidence type="ECO:0000256" key="18">
    <source>
        <dbReference type="ARBA" id="ARBA00036239"/>
    </source>
</evidence>
<protein>
    <submittedName>
        <fullName evidence="24">Neuronal acetylcholine receptor subunit beta-2-like</fullName>
    </submittedName>
</protein>
<dbReference type="GO" id="GO:0022848">
    <property type="term" value="F:acetylcholine-gated monoatomic cation-selective channel activity"/>
    <property type="evidence" value="ECO:0007669"/>
    <property type="project" value="InterPro"/>
</dbReference>
<feature type="transmembrane region" description="Helical" evidence="19">
    <location>
        <begin position="259"/>
        <end position="279"/>
    </location>
</feature>
<comment type="catalytic activity">
    <reaction evidence="18">
        <text>Na(+)(in) = Na(+)(out)</text>
        <dbReference type="Rhea" id="RHEA:34963"/>
        <dbReference type="ChEBI" id="CHEBI:29101"/>
    </reaction>
</comment>
<feature type="domain" description="Neurotransmitter-gated ion-channel transmembrane" evidence="22">
    <location>
        <begin position="232"/>
        <end position="459"/>
    </location>
</feature>
<evidence type="ECO:0000256" key="19">
    <source>
        <dbReference type="RuleBase" id="RU000687"/>
    </source>
</evidence>
<evidence type="ECO:0000256" key="10">
    <source>
        <dbReference type="ARBA" id="ARBA00023157"/>
    </source>
</evidence>
<dbReference type="GO" id="GO:0004888">
    <property type="term" value="F:transmembrane signaling receptor activity"/>
    <property type="evidence" value="ECO:0007669"/>
    <property type="project" value="InterPro"/>
</dbReference>
<accession>A0A6P4Z6M0</accession>
<comment type="function">
    <text evidence="1">After binding acetylcholine, the AChR responds by an extensive change in conformation that affects all subunits and leads to opening of an ion-conducting channel across the plasma membrane.</text>
</comment>
<dbReference type="NCBIfam" id="TIGR00860">
    <property type="entry name" value="LIC"/>
    <property type="match status" value="1"/>
</dbReference>
<evidence type="ECO:0000256" key="8">
    <source>
        <dbReference type="ARBA" id="ARBA00023065"/>
    </source>
</evidence>
<reference evidence="24" key="1">
    <citation type="submission" date="2025-08" db="UniProtKB">
        <authorList>
            <consortium name="RefSeq"/>
        </authorList>
    </citation>
    <scope>IDENTIFICATION</scope>
    <source>
        <tissue evidence="24">Gonad</tissue>
    </source>
</reference>
<dbReference type="Pfam" id="PF02931">
    <property type="entry name" value="Neur_chan_LBD"/>
    <property type="match status" value="1"/>
</dbReference>
<keyword evidence="13" id="KW-0628">Postsynaptic cell membrane</keyword>
<feature type="signal peptide" evidence="19">
    <location>
        <begin position="1"/>
        <end position="21"/>
    </location>
</feature>
<dbReference type="AlphaFoldDB" id="A0A6P4Z6M0"/>
<keyword evidence="15 19" id="KW-0407">Ion channel</keyword>
<evidence type="ECO:0000256" key="11">
    <source>
        <dbReference type="ARBA" id="ARBA00023170"/>
    </source>
</evidence>
<dbReference type="PRINTS" id="PR00254">
    <property type="entry name" value="NICOTINICR"/>
</dbReference>
<evidence type="ECO:0000259" key="21">
    <source>
        <dbReference type="Pfam" id="PF02931"/>
    </source>
</evidence>
<dbReference type="SUPFAM" id="SSF90112">
    <property type="entry name" value="Neurotransmitter-gated ion-channel transmembrane pore"/>
    <property type="match status" value="1"/>
</dbReference>
<dbReference type="PANTHER" id="PTHR18945">
    <property type="entry name" value="NEUROTRANSMITTER GATED ION CHANNEL"/>
    <property type="match status" value="1"/>
</dbReference>
<dbReference type="InterPro" id="IPR038050">
    <property type="entry name" value="Neuro_actylchol_rec"/>
</dbReference>
<evidence type="ECO:0000256" key="15">
    <source>
        <dbReference type="ARBA" id="ARBA00023303"/>
    </source>
</evidence>
<dbReference type="FunFam" id="2.70.170.10:FF:000012">
    <property type="entry name" value="Nicotinic acetylcholine receptor subunit gamma"/>
    <property type="match status" value="1"/>
</dbReference>
<dbReference type="PROSITE" id="PS00236">
    <property type="entry name" value="NEUROTR_ION_CHANNEL"/>
    <property type="match status" value="1"/>
</dbReference>
<dbReference type="InterPro" id="IPR036734">
    <property type="entry name" value="Neur_chan_lig-bd_sf"/>
</dbReference>
<proteinExistence type="inferred from homology"/>
<keyword evidence="4 19" id="KW-0812">Transmembrane</keyword>
<dbReference type="OrthoDB" id="5975154at2759"/>
<organism evidence="23 24">
    <name type="scientific">Branchiostoma belcheri</name>
    <name type="common">Amphioxus</name>
    <dbReference type="NCBI Taxonomy" id="7741"/>
    <lineage>
        <taxon>Eukaryota</taxon>
        <taxon>Metazoa</taxon>
        <taxon>Chordata</taxon>
        <taxon>Cephalochordata</taxon>
        <taxon>Leptocardii</taxon>
        <taxon>Amphioxiformes</taxon>
        <taxon>Branchiostomatidae</taxon>
        <taxon>Branchiostoma</taxon>
    </lineage>
</organism>
<keyword evidence="23" id="KW-1185">Reference proteome</keyword>
<dbReference type="SUPFAM" id="SSF63712">
    <property type="entry name" value="Nicotinic receptor ligand binding domain-like"/>
    <property type="match status" value="1"/>
</dbReference>
<evidence type="ECO:0000256" key="13">
    <source>
        <dbReference type="ARBA" id="ARBA00023257"/>
    </source>
</evidence>
<evidence type="ECO:0000256" key="12">
    <source>
        <dbReference type="ARBA" id="ARBA00023180"/>
    </source>
</evidence>
<name>A0A6P4Z6M0_BRABE</name>
<evidence type="ECO:0000256" key="4">
    <source>
        <dbReference type="ARBA" id="ARBA00022692"/>
    </source>
</evidence>
<evidence type="ECO:0000256" key="20">
    <source>
        <dbReference type="SAM" id="MobiDB-lite"/>
    </source>
</evidence>
<comment type="catalytic activity">
    <reaction evidence="17">
        <text>K(+)(in) = K(+)(out)</text>
        <dbReference type="Rhea" id="RHEA:29463"/>
        <dbReference type="ChEBI" id="CHEBI:29103"/>
    </reaction>
</comment>
<evidence type="ECO:0000256" key="17">
    <source>
        <dbReference type="ARBA" id="ARBA00034430"/>
    </source>
</evidence>
<keyword evidence="11" id="KW-0675">Receptor</keyword>
<keyword evidence="9 19" id="KW-0472">Membrane</keyword>
<evidence type="ECO:0000256" key="5">
    <source>
        <dbReference type="ARBA" id="ARBA00022729"/>
    </source>
</evidence>
<keyword evidence="12" id="KW-0325">Glycoprotein</keyword>
<evidence type="ECO:0000256" key="7">
    <source>
        <dbReference type="ARBA" id="ARBA00023018"/>
    </source>
</evidence>
<dbReference type="Gene3D" id="1.20.58.390">
    <property type="entry name" value="Neurotransmitter-gated ion-channel transmembrane domain"/>
    <property type="match status" value="2"/>
</dbReference>
<dbReference type="Pfam" id="PF02932">
    <property type="entry name" value="Neur_chan_memb"/>
    <property type="match status" value="1"/>
</dbReference>
<gene>
    <name evidence="24" type="primary">LOC109475915</name>
</gene>